<proteinExistence type="predicted"/>
<evidence type="ECO:0000313" key="1">
    <source>
        <dbReference type="EMBL" id="CAG8721099.1"/>
    </source>
</evidence>
<dbReference type="AlphaFoldDB" id="A0A9N9NCV6"/>
<evidence type="ECO:0000313" key="2">
    <source>
        <dbReference type="Proteomes" id="UP000789375"/>
    </source>
</evidence>
<accession>A0A9N9NCV6</accession>
<comment type="caution">
    <text evidence="1">The sequence shown here is derived from an EMBL/GenBank/DDBJ whole genome shotgun (WGS) entry which is preliminary data.</text>
</comment>
<organism evidence="1 2">
    <name type="scientific">Funneliformis mosseae</name>
    <name type="common">Endomycorrhizal fungus</name>
    <name type="synonym">Glomus mosseae</name>
    <dbReference type="NCBI Taxonomy" id="27381"/>
    <lineage>
        <taxon>Eukaryota</taxon>
        <taxon>Fungi</taxon>
        <taxon>Fungi incertae sedis</taxon>
        <taxon>Mucoromycota</taxon>
        <taxon>Glomeromycotina</taxon>
        <taxon>Glomeromycetes</taxon>
        <taxon>Glomerales</taxon>
        <taxon>Glomeraceae</taxon>
        <taxon>Funneliformis</taxon>
    </lineage>
</organism>
<feature type="non-terminal residue" evidence="1">
    <location>
        <position position="55"/>
    </location>
</feature>
<gene>
    <name evidence="1" type="ORF">FMOSSE_LOCUS15000</name>
</gene>
<dbReference type="EMBL" id="CAJVPP010013462">
    <property type="protein sequence ID" value="CAG8721099.1"/>
    <property type="molecule type" value="Genomic_DNA"/>
</dbReference>
<dbReference type="Proteomes" id="UP000789375">
    <property type="component" value="Unassembled WGS sequence"/>
</dbReference>
<keyword evidence="2" id="KW-1185">Reference proteome</keyword>
<protein>
    <submittedName>
        <fullName evidence="1">13225_t:CDS:1</fullName>
    </submittedName>
</protein>
<sequence>MSNKRVVVLSASITGSVGQLDQIGLTGLIKLNHWTYNFSNWTYSSSPVKNNWTYK</sequence>
<name>A0A9N9NCV6_FUNMO</name>
<reference evidence="1" key="1">
    <citation type="submission" date="2021-06" db="EMBL/GenBank/DDBJ databases">
        <authorList>
            <person name="Kallberg Y."/>
            <person name="Tangrot J."/>
            <person name="Rosling A."/>
        </authorList>
    </citation>
    <scope>NUCLEOTIDE SEQUENCE</scope>
    <source>
        <strain evidence="1">87-6 pot B 2015</strain>
    </source>
</reference>